<dbReference type="Proteomes" id="UP001200642">
    <property type="component" value="Unassembled WGS sequence"/>
</dbReference>
<dbReference type="EMBL" id="JAIRBC010000003">
    <property type="protein sequence ID" value="MCG2459774.1"/>
    <property type="molecule type" value="Genomic_DNA"/>
</dbReference>
<evidence type="ECO:0000256" key="1">
    <source>
        <dbReference type="ARBA" id="ARBA00004370"/>
    </source>
</evidence>
<accession>A0AAE3ETB3</accession>
<dbReference type="RefSeq" id="WP_317900918.1">
    <property type="nucleotide sequence ID" value="NZ_JAIRBC010000003.1"/>
</dbReference>
<gene>
    <name evidence="4" type="ORF">K8352_03355</name>
</gene>
<dbReference type="InterPro" id="IPR012338">
    <property type="entry name" value="Beta-lactam/transpept-like"/>
</dbReference>
<feature type="domain" description="Beta-lactamase-related" evidence="3">
    <location>
        <begin position="46"/>
        <end position="335"/>
    </location>
</feature>
<organism evidence="4 5">
    <name type="scientific">Cerina litoralis</name>
    <dbReference type="NCBI Taxonomy" id="2874477"/>
    <lineage>
        <taxon>Bacteria</taxon>
        <taxon>Pseudomonadati</taxon>
        <taxon>Bacteroidota</taxon>
        <taxon>Flavobacteriia</taxon>
        <taxon>Flavobacteriales</taxon>
        <taxon>Flavobacteriaceae</taxon>
        <taxon>Cerina</taxon>
    </lineage>
</organism>
<keyword evidence="2" id="KW-0472">Membrane</keyword>
<protein>
    <submittedName>
        <fullName evidence="4">Beta-lactamase family protein</fullName>
    </submittedName>
</protein>
<dbReference type="SUPFAM" id="SSF56601">
    <property type="entry name" value="beta-lactamase/transpeptidase-like"/>
    <property type="match status" value="1"/>
</dbReference>
<dbReference type="GO" id="GO:0016020">
    <property type="term" value="C:membrane"/>
    <property type="evidence" value="ECO:0007669"/>
    <property type="project" value="UniProtKB-SubCell"/>
</dbReference>
<name>A0AAE3ETB3_9FLAO</name>
<reference evidence="4" key="1">
    <citation type="submission" date="2023-02" db="EMBL/GenBank/DDBJ databases">
        <title>Genome of Flavobacteriaceae gen. nov. sp. strain F89.</title>
        <authorList>
            <person name="Wang Y."/>
        </authorList>
    </citation>
    <scope>NUCLEOTIDE SEQUENCE</scope>
    <source>
        <strain evidence="4">F89</strain>
    </source>
</reference>
<evidence type="ECO:0000313" key="4">
    <source>
        <dbReference type="EMBL" id="MCG2459774.1"/>
    </source>
</evidence>
<dbReference type="InterPro" id="IPR050491">
    <property type="entry name" value="AmpC-like"/>
</dbReference>
<dbReference type="Gene3D" id="3.40.710.10">
    <property type="entry name" value="DD-peptidase/beta-lactamase superfamily"/>
    <property type="match status" value="1"/>
</dbReference>
<sequence length="570" mass="62945">MKKIAILIGAVALGLNTYSQIGLVSGQIGTSVDTYLSRTVPFGFSGAVLVAQDGQILLNKGYGYADRSNKIENTIASVFSTGSLTKQFTAAAIMKLEMMGKINTDDKLGKYFENLPLNKQDITLYHLLTHTSGLPLAFSEDDFKPISKDEYLKKSMIAKSEFEPGAEFKYSNVGYVLLAMIIEKVSGLSYEEFLQKYLFKPAGMSQTGYAIPKWKEEDFVHIYNGNNDNGTTALFTRPTWHLIGNGGILSTTNDMFKWIVALNGNSILSEDAKTKMFTPFKNDYGFGWDVLDDGNLRQHNGGSLLGNGAELRWFVHEKLVTVIFTNSTIDGEMGFEVVRNELEALTMGDTIPLPPEIKTVSKDFTPYQGKYQIPSGATFTINVSDGEAKLLVENQEILDLLIDPENYKEGGSNVELNKKFENAFSKALRTEDFSGFDFTGAPEDLKNEINNELKLEGIENPYFKVVRTIPSHNSKDLKITQVALSTNKDFQGASLKLSIVTDNEKYAGIGVDFGFVDPISLGIYPVGGNNFQLYDLQAKFGAKMAVTKTGNGTYTFSFGNRTITAIKKID</sequence>
<dbReference type="Pfam" id="PF00144">
    <property type="entry name" value="Beta-lactamase"/>
    <property type="match status" value="1"/>
</dbReference>
<dbReference type="PANTHER" id="PTHR46825">
    <property type="entry name" value="D-ALANYL-D-ALANINE-CARBOXYPEPTIDASE/ENDOPEPTIDASE AMPH"/>
    <property type="match status" value="1"/>
</dbReference>
<dbReference type="InterPro" id="IPR001466">
    <property type="entry name" value="Beta-lactam-related"/>
</dbReference>
<evidence type="ECO:0000259" key="3">
    <source>
        <dbReference type="Pfam" id="PF00144"/>
    </source>
</evidence>
<evidence type="ECO:0000313" key="5">
    <source>
        <dbReference type="Proteomes" id="UP001200642"/>
    </source>
</evidence>
<proteinExistence type="predicted"/>
<comment type="caution">
    <text evidence="4">The sequence shown here is derived from an EMBL/GenBank/DDBJ whole genome shotgun (WGS) entry which is preliminary data.</text>
</comment>
<dbReference type="AlphaFoldDB" id="A0AAE3ETB3"/>
<keyword evidence="5" id="KW-1185">Reference proteome</keyword>
<dbReference type="PANTHER" id="PTHR46825:SF11">
    <property type="entry name" value="PENICILLIN-BINDING PROTEIN 4"/>
    <property type="match status" value="1"/>
</dbReference>
<comment type="subcellular location">
    <subcellularLocation>
        <location evidence="1">Membrane</location>
    </subcellularLocation>
</comment>
<evidence type="ECO:0000256" key="2">
    <source>
        <dbReference type="ARBA" id="ARBA00023136"/>
    </source>
</evidence>